<evidence type="ECO:0000256" key="2">
    <source>
        <dbReference type="SAM" id="Phobius"/>
    </source>
</evidence>
<dbReference type="EMBL" id="SUMB01000004">
    <property type="protein sequence ID" value="TJZ54668.1"/>
    <property type="molecule type" value="Genomic_DNA"/>
</dbReference>
<feature type="region of interest" description="Disordered" evidence="1">
    <location>
        <begin position="82"/>
        <end position="103"/>
    </location>
</feature>
<dbReference type="AlphaFoldDB" id="A0A4V6WHP6"/>
<keyword evidence="4" id="KW-1185">Reference proteome</keyword>
<evidence type="ECO:0000313" key="3">
    <source>
        <dbReference type="EMBL" id="TJZ54668.1"/>
    </source>
</evidence>
<evidence type="ECO:0000256" key="1">
    <source>
        <dbReference type="SAM" id="MobiDB-lite"/>
    </source>
</evidence>
<proteinExistence type="predicted"/>
<gene>
    <name evidence="3" type="ORF">FCH28_14055</name>
</gene>
<keyword evidence="2" id="KW-0472">Membrane</keyword>
<organism evidence="3 4">
    <name type="scientific">Streptomyces piniterrae</name>
    <dbReference type="NCBI Taxonomy" id="2571125"/>
    <lineage>
        <taxon>Bacteria</taxon>
        <taxon>Bacillati</taxon>
        <taxon>Actinomycetota</taxon>
        <taxon>Actinomycetes</taxon>
        <taxon>Kitasatosporales</taxon>
        <taxon>Streptomycetaceae</taxon>
        <taxon>Streptomyces</taxon>
    </lineage>
</organism>
<protein>
    <submittedName>
        <fullName evidence="3">Uncharacterized protein</fullName>
    </submittedName>
</protein>
<dbReference type="Proteomes" id="UP000308697">
    <property type="component" value="Unassembled WGS sequence"/>
</dbReference>
<accession>A0A4V6WHP6</accession>
<keyword evidence="2" id="KW-1133">Transmembrane helix</keyword>
<feature type="transmembrane region" description="Helical" evidence="2">
    <location>
        <begin position="109"/>
        <end position="132"/>
    </location>
</feature>
<evidence type="ECO:0000313" key="4">
    <source>
        <dbReference type="Proteomes" id="UP000308697"/>
    </source>
</evidence>
<comment type="caution">
    <text evidence="3">The sequence shown here is derived from an EMBL/GenBank/DDBJ whole genome shotgun (WGS) entry which is preliminary data.</text>
</comment>
<name>A0A4V6WHP6_9ACTN</name>
<sequence>MNSMGPGHAPDSSGPTARKSVTRRIGRIALVPALLAGLLAVGAAPAAAAGHATAESSRVTAIAPVSPAQQAGYRHDRQLSAPSKTVYAGKKSSGSKWSKKSSPKGLSGLVGFLLLLGFIALLFVVLLIWVVFRVKRRAAAAQQHG</sequence>
<reference evidence="3 4" key="1">
    <citation type="submission" date="2019-04" db="EMBL/GenBank/DDBJ databases">
        <title>Streptomyces piniterrae sp. nov., a heliquinomycin-producing actinomycete isolated from rhizosphere soil of Pinus yunnanensis.</title>
        <authorList>
            <person name="Zhuang X."/>
            <person name="Zhao J."/>
        </authorList>
    </citation>
    <scope>NUCLEOTIDE SEQUENCE [LARGE SCALE GENOMIC DNA]</scope>
    <source>
        <strain evidence="4">jys28</strain>
    </source>
</reference>
<keyword evidence="2" id="KW-0812">Transmembrane</keyword>